<evidence type="ECO:0000256" key="2">
    <source>
        <dbReference type="ARBA" id="ARBA00022898"/>
    </source>
</evidence>
<evidence type="ECO:0000256" key="1">
    <source>
        <dbReference type="ARBA" id="ARBA00001933"/>
    </source>
</evidence>
<dbReference type="InterPro" id="IPR022657">
    <property type="entry name" value="De-COase2_CS"/>
</dbReference>
<keyword evidence="5" id="KW-1185">Reference proteome</keyword>
<reference evidence="4 5" key="1">
    <citation type="submission" date="2007-06" db="EMBL/GenBank/DDBJ databases">
        <authorList>
            <person name="Shimkets L."/>
            <person name="Ferriera S."/>
            <person name="Johnson J."/>
            <person name="Kravitz S."/>
            <person name="Beeson K."/>
            <person name="Sutton G."/>
            <person name="Rogers Y.-H."/>
            <person name="Friedman R."/>
            <person name="Frazier M."/>
            <person name="Venter J.C."/>
        </authorList>
    </citation>
    <scope>NUCLEOTIDE SEQUENCE [LARGE SCALE GENOMIC DNA]</scope>
    <source>
        <strain evidence="4 5">SIR-1</strain>
    </source>
</reference>
<dbReference type="PROSITE" id="PS00879">
    <property type="entry name" value="ODR_DC_2_2"/>
    <property type="match status" value="1"/>
</dbReference>
<evidence type="ECO:0000313" key="5">
    <source>
        <dbReference type="Proteomes" id="UP000005801"/>
    </source>
</evidence>
<dbReference type="PANTHER" id="PTHR43727:SF2">
    <property type="entry name" value="GROUP IV DECARBOXYLASE"/>
    <property type="match status" value="1"/>
</dbReference>
<dbReference type="AlphaFoldDB" id="A6GDF7"/>
<dbReference type="RefSeq" id="WP_006974747.1">
    <property type="nucleotide sequence ID" value="NZ_ABCS01000073.1"/>
</dbReference>
<comment type="cofactor">
    <cofactor evidence="1">
        <name>pyridoxal 5'-phosphate</name>
        <dbReference type="ChEBI" id="CHEBI:597326"/>
    </cofactor>
</comment>
<dbReference type="InterPro" id="IPR022644">
    <property type="entry name" value="De-COase2_N"/>
</dbReference>
<dbReference type="Proteomes" id="UP000005801">
    <property type="component" value="Unassembled WGS sequence"/>
</dbReference>
<keyword evidence="2" id="KW-0663">Pyridoxal phosphate</keyword>
<name>A6GDF7_9BACT</name>
<dbReference type="Pfam" id="PF02784">
    <property type="entry name" value="Orn_Arg_deC_N"/>
    <property type="match status" value="1"/>
</dbReference>
<sequence>MTAQAYLPPVEPSSSAESMVDAHARALEAGEARLLAALDRAGVAPEPLPLLHPARVPIAASSVSRSSERETLAALIRAMASPLSPTHGGVVWLDVDAALERERVLVEALQRSVGELPLRNMAAFKANHSSLLQFARVQADAGAGVEVASLPELYTALCVGVRPGAVVFGNTNLNARELLIAMHLGVTAFCFDHPAKLARVLDCARTREGGVARLRPLLRLAAPYASAALSMERFGLDVDKSPGLLEAVLDRLAAAGSALTGVSFHVGIGARSTAVYEQVFAQAEAVFAAAKARTGVAPWIVDIGGGLGFDDTPNRYLGTLAVADQVRELGRGVRRLHQRVPELREVWSEIGQGALGRAGSMLSPVEFVEHRDNPSRSARVCVPTLPGSFLWAKRSTPVHAEREQWLVTATGAWAVPVSRFVSLQPELWVLREDGEVARVDAEGPLVPTLVFGKSCEPTDCLNPAAPERGGEMIRFLLPDLSRRPANERYVLRLRGAAYMDTAGEFNGQTSRAFPWRYSLGEPARGPRKAPALVRAPTWEYRERLLSPNVVQAAQIHAARELIAEQFLEREQMIAWLRQTGQLRAKAELEALRYGLWQAVDECVGSGLSVVRLKLRPGQPDAEGEVVGALAAKVVRARDVPTQPLAMVGEWERRVSRLMFELEASLMRRARRLDGGLREKLFPMAYIAMTAKRPGEGAPAHAMRQRVVDLARGLGGIKTVTSMSTGERSCAVAERVPGCFPMFVTPYADIHFHGRRPFEGVRFGAKPGELRFYAHDLRGPHRALEPLPQAERLRLVIRDQGAQALGLGEHWGAGA</sequence>
<comment type="caution">
    <text evidence="4">The sequence shown here is derived from an EMBL/GenBank/DDBJ whole genome shotgun (WGS) entry which is preliminary data.</text>
</comment>
<dbReference type="GO" id="GO:0009089">
    <property type="term" value="P:lysine biosynthetic process via diaminopimelate"/>
    <property type="evidence" value="ECO:0007669"/>
    <property type="project" value="TreeGrafter"/>
</dbReference>
<dbReference type="Gene3D" id="3.40.630.30">
    <property type="match status" value="1"/>
</dbReference>
<dbReference type="STRING" id="391625.PPSIR1_41344"/>
<dbReference type="PANTHER" id="PTHR43727">
    <property type="entry name" value="DIAMINOPIMELATE DECARBOXYLASE"/>
    <property type="match status" value="1"/>
</dbReference>
<dbReference type="eggNOG" id="COG0019">
    <property type="taxonomic scope" value="Bacteria"/>
</dbReference>
<accession>A6GDF7</accession>
<feature type="domain" description="Orn/DAP/Arg decarboxylase 2 N-terminal" evidence="3">
    <location>
        <begin position="123"/>
        <end position="314"/>
    </location>
</feature>
<organism evidence="4 5">
    <name type="scientific">Plesiocystis pacifica SIR-1</name>
    <dbReference type="NCBI Taxonomy" id="391625"/>
    <lineage>
        <taxon>Bacteria</taxon>
        <taxon>Pseudomonadati</taxon>
        <taxon>Myxococcota</taxon>
        <taxon>Polyangia</taxon>
        <taxon>Nannocystales</taxon>
        <taxon>Nannocystaceae</taxon>
        <taxon>Plesiocystis</taxon>
    </lineage>
</organism>
<evidence type="ECO:0000259" key="3">
    <source>
        <dbReference type="Pfam" id="PF02784"/>
    </source>
</evidence>
<evidence type="ECO:0000313" key="4">
    <source>
        <dbReference type="EMBL" id="EDM76069.1"/>
    </source>
</evidence>
<protein>
    <submittedName>
        <fullName evidence="4">Diaminopimelate decarboxylase</fullName>
    </submittedName>
</protein>
<dbReference type="SUPFAM" id="SSF51419">
    <property type="entry name" value="PLP-binding barrel"/>
    <property type="match status" value="1"/>
</dbReference>
<dbReference type="Gene3D" id="3.20.20.10">
    <property type="entry name" value="Alanine racemase"/>
    <property type="match status" value="1"/>
</dbReference>
<gene>
    <name evidence="4" type="ORF">PPSIR1_41344</name>
</gene>
<dbReference type="EMBL" id="ABCS01000073">
    <property type="protein sequence ID" value="EDM76069.1"/>
    <property type="molecule type" value="Genomic_DNA"/>
</dbReference>
<dbReference type="InterPro" id="IPR029066">
    <property type="entry name" value="PLP-binding_barrel"/>
</dbReference>
<dbReference type="OrthoDB" id="9802147at2"/>
<dbReference type="GO" id="GO:0008836">
    <property type="term" value="F:diaminopimelate decarboxylase activity"/>
    <property type="evidence" value="ECO:0007669"/>
    <property type="project" value="TreeGrafter"/>
</dbReference>
<proteinExistence type="predicted"/>